<dbReference type="SUPFAM" id="SSF53448">
    <property type="entry name" value="Nucleotide-diphospho-sugar transferases"/>
    <property type="match status" value="1"/>
</dbReference>
<evidence type="ECO:0000256" key="2">
    <source>
        <dbReference type="ARBA" id="ARBA00022676"/>
    </source>
</evidence>
<dbReference type="Proteomes" id="UP000306409">
    <property type="component" value="Chromosome"/>
</dbReference>
<dbReference type="KEGG" id="rher:EHE19_019395"/>
<evidence type="ECO:0000256" key="1">
    <source>
        <dbReference type="ARBA" id="ARBA00006739"/>
    </source>
</evidence>
<dbReference type="InterPro" id="IPR029044">
    <property type="entry name" value="Nucleotide-diphossugar_trans"/>
</dbReference>
<dbReference type="PANTHER" id="PTHR43398:SF1">
    <property type="entry name" value="DOLICHOL-PHOSPHATE MANNOSYLTRANSFERASE SUBUNIT 1"/>
    <property type="match status" value="1"/>
</dbReference>
<evidence type="ECO:0000256" key="3">
    <source>
        <dbReference type="ARBA" id="ARBA00022679"/>
    </source>
</evidence>
<dbReference type="GO" id="GO:0004582">
    <property type="term" value="F:dolichyl-phosphate beta-D-mannosyltransferase activity"/>
    <property type="evidence" value="ECO:0007669"/>
    <property type="project" value="InterPro"/>
</dbReference>
<reference evidence="5 6" key="1">
    <citation type="submission" date="2020-09" db="EMBL/GenBank/DDBJ databases">
        <title>Characterization and genome sequencing of Ruminiclostridium sp. nov. MA18.</title>
        <authorList>
            <person name="Rettenmaier R."/>
            <person name="Kowollik M.-L."/>
            <person name="Liebl W."/>
            <person name="Zverlov V."/>
        </authorList>
    </citation>
    <scope>NUCLEOTIDE SEQUENCE [LARGE SCALE GENOMIC DNA]</scope>
    <source>
        <strain evidence="5 6">MA18</strain>
    </source>
</reference>
<evidence type="ECO:0000259" key="4">
    <source>
        <dbReference type="Pfam" id="PF00535"/>
    </source>
</evidence>
<feature type="domain" description="Glycosyltransferase 2-like" evidence="4">
    <location>
        <begin position="5"/>
        <end position="186"/>
    </location>
</feature>
<dbReference type="GO" id="GO:0009247">
    <property type="term" value="P:glycolipid biosynthetic process"/>
    <property type="evidence" value="ECO:0007669"/>
    <property type="project" value="TreeGrafter"/>
</dbReference>
<organism evidence="5 6">
    <name type="scientific">Ruminiclostridium herbifermentans</name>
    <dbReference type="NCBI Taxonomy" id="2488810"/>
    <lineage>
        <taxon>Bacteria</taxon>
        <taxon>Bacillati</taxon>
        <taxon>Bacillota</taxon>
        <taxon>Clostridia</taxon>
        <taxon>Eubacteriales</taxon>
        <taxon>Oscillospiraceae</taxon>
        <taxon>Ruminiclostridium</taxon>
    </lineage>
</organism>
<name>A0A4U7J6H3_9FIRM</name>
<dbReference type="GO" id="GO:0016020">
    <property type="term" value="C:membrane"/>
    <property type="evidence" value="ECO:0007669"/>
    <property type="project" value="GOC"/>
</dbReference>
<accession>A0A4U7J6H3</accession>
<dbReference type="OrthoDB" id="9810303at2"/>
<dbReference type="Gene3D" id="3.90.550.10">
    <property type="entry name" value="Spore Coat Polysaccharide Biosynthesis Protein SpsA, Chain A"/>
    <property type="match status" value="1"/>
</dbReference>
<gene>
    <name evidence="5" type="ORF">EHE19_019395</name>
</gene>
<keyword evidence="2" id="KW-0328">Glycosyltransferase</keyword>
<sequence length="259" mass="29872">MNELTVLLPAYNEEGNLEVLINKWQDLRLPLLEKFDLSLHIVVVNDGSSDNTKNICEILEKRYSNFTLVNHTQNRGLGEALKTAITYVIKNRPNSVYTCLMDCDNTHDPKYILDMLNKALLDNDSKYADVVIASRYQRGSCVQGLSKYRIFISNCAKYVYQFLFKVKNVKDYTCGYRLYSNEILKKAIVYFGDKLVEETGFSCMAELLYKLSIIGASFSEVPFVLRYDFKQGKSKMNVFSTAVSSINLAFRLRRLRYKI</sequence>
<proteinExistence type="inferred from homology"/>
<dbReference type="CDD" id="cd04179">
    <property type="entry name" value="DPM_DPG-synthase_like"/>
    <property type="match status" value="1"/>
</dbReference>
<dbReference type="InterPro" id="IPR039528">
    <property type="entry name" value="DPM1-like"/>
</dbReference>
<protein>
    <submittedName>
        <fullName evidence="5">Glycosyltransferase family 2 protein</fullName>
    </submittedName>
</protein>
<evidence type="ECO:0000313" key="5">
    <source>
        <dbReference type="EMBL" id="QNU66960.1"/>
    </source>
</evidence>
<dbReference type="EMBL" id="CP061336">
    <property type="protein sequence ID" value="QNU66960.1"/>
    <property type="molecule type" value="Genomic_DNA"/>
</dbReference>
<dbReference type="RefSeq" id="WP_137699111.1">
    <property type="nucleotide sequence ID" value="NZ_CP061336.1"/>
</dbReference>
<dbReference type="AlphaFoldDB" id="A0A4U7J6H3"/>
<comment type="similarity">
    <text evidence="1">Belongs to the glycosyltransferase 2 family.</text>
</comment>
<keyword evidence="3 5" id="KW-0808">Transferase</keyword>
<dbReference type="Pfam" id="PF00535">
    <property type="entry name" value="Glycos_transf_2"/>
    <property type="match status" value="1"/>
</dbReference>
<dbReference type="InterPro" id="IPR001173">
    <property type="entry name" value="Glyco_trans_2-like"/>
</dbReference>
<evidence type="ECO:0000313" key="6">
    <source>
        <dbReference type="Proteomes" id="UP000306409"/>
    </source>
</evidence>
<keyword evidence="6" id="KW-1185">Reference proteome</keyword>
<dbReference type="PANTHER" id="PTHR43398">
    <property type="entry name" value="DOLICHOL-PHOSPHATE MANNOSYLTRANSFERASE SUBUNIT 1"/>
    <property type="match status" value="1"/>
</dbReference>